<feature type="compositionally biased region" description="Low complexity" evidence="1">
    <location>
        <begin position="173"/>
        <end position="182"/>
    </location>
</feature>
<dbReference type="KEGG" id="ker:91100621"/>
<evidence type="ECO:0000313" key="2">
    <source>
        <dbReference type="EMBL" id="WWD03761.1"/>
    </source>
</evidence>
<proteinExistence type="predicted"/>
<sequence>MFPWQMNGSGGSHDYTDPRTDDPRIQYIPQETYHAATNITTFAPTTTTCMINASGGITECTEENTAYIRQGLQRSTPMLIRFRPSKLPQDAEITLPLPDRNAVYYITPDKTSETVKEFIEYLDLPMIVDTLYCESIMPESTRSMLIGQGESESSAWFYNNASRQSSNAAITPSSRLRSSGLGKSRRSRRIRW</sequence>
<feature type="compositionally biased region" description="Basic residues" evidence="1">
    <location>
        <begin position="183"/>
        <end position="192"/>
    </location>
</feature>
<feature type="region of interest" description="Disordered" evidence="1">
    <location>
        <begin position="168"/>
        <end position="192"/>
    </location>
</feature>
<protein>
    <submittedName>
        <fullName evidence="2">Uncharacterized protein</fullName>
    </submittedName>
</protein>
<dbReference type="EMBL" id="CP144089">
    <property type="protein sequence ID" value="WWD03761.1"/>
    <property type="molecule type" value="Genomic_DNA"/>
</dbReference>
<evidence type="ECO:0000256" key="1">
    <source>
        <dbReference type="SAM" id="MobiDB-lite"/>
    </source>
</evidence>
<dbReference type="Proteomes" id="UP001358614">
    <property type="component" value="Chromosome 1"/>
</dbReference>
<keyword evidence="3" id="KW-1185">Reference proteome</keyword>
<reference evidence="2 3" key="1">
    <citation type="submission" date="2024-01" db="EMBL/GenBank/DDBJ databases">
        <title>Comparative genomics of Cryptococcus and Kwoniella reveals pathogenesis evolution and contrasting modes of karyotype evolution via chromosome fusion or intercentromeric recombination.</title>
        <authorList>
            <person name="Coelho M.A."/>
            <person name="David-Palma M."/>
            <person name="Shea T."/>
            <person name="Bowers K."/>
            <person name="McGinley-Smith S."/>
            <person name="Mohammad A.W."/>
            <person name="Gnirke A."/>
            <person name="Yurkov A.M."/>
            <person name="Nowrousian M."/>
            <person name="Sun S."/>
            <person name="Cuomo C.A."/>
            <person name="Heitman J."/>
        </authorList>
    </citation>
    <scope>NUCLEOTIDE SEQUENCE [LARGE SCALE GENOMIC DNA]</scope>
    <source>
        <strain evidence="2 3">PYCC6329</strain>
    </source>
</reference>
<dbReference type="GeneID" id="91100621"/>
<accession>A0AAX4KB53</accession>
<feature type="compositionally biased region" description="Basic and acidic residues" evidence="1">
    <location>
        <begin position="14"/>
        <end position="24"/>
    </location>
</feature>
<gene>
    <name evidence="2" type="ORF">V865_001817</name>
</gene>
<dbReference type="AlphaFoldDB" id="A0AAX4KB53"/>
<dbReference type="RefSeq" id="XP_066081728.1">
    <property type="nucleotide sequence ID" value="XM_066225631.1"/>
</dbReference>
<name>A0AAX4KB53_9TREE</name>
<evidence type="ECO:0000313" key="3">
    <source>
        <dbReference type="Proteomes" id="UP001358614"/>
    </source>
</evidence>
<organism evidence="2 3">
    <name type="scientific">Kwoniella europaea PYCC6329</name>
    <dbReference type="NCBI Taxonomy" id="1423913"/>
    <lineage>
        <taxon>Eukaryota</taxon>
        <taxon>Fungi</taxon>
        <taxon>Dikarya</taxon>
        <taxon>Basidiomycota</taxon>
        <taxon>Agaricomycotina</taxon>
        <taxon>Tremellomycetes</taxon>
        <taxon>Tremellales</taxon>
        <taxon>Cryptococcaceae</taxon>
        <taxon>Kwoniella</taxon>
    </lineage>
</organism>
<feature type="region of interest" description="Disordered" evidence="1">
    <location>
        <begin position="1"/>
        <end position="24"/>
    </location>
</feature>